<reference evidence="2 3" key="1">
    <citation type="submission" date="2019-08" db="EMBL/GenBank/DDBJ databases">
        <title>Bradymonadales sp. TMQ2.</title>
        <authorList>
            <person name="Liang Q."/>
        </authorList>
    </citation>
    <scope>NUCLEOTIDE SEQUENCE [LARGE SCALE GENOMIC DNA]</scope>
    <source>
        <strain evidence="2 3">TMQ2</strain>
    </source>
</reference>
<dbReference type="GO" id="GO:0003676">
    <property type="term" value="F:nucleic acid binding"/>
    <property type="evidence" value="ECO:0007669"/>
    <property type="project" value="InterPro"/>
</dbReference>
<protein>
    <submittedName>
        <fullName evidence="2">Transposase</fullName>
    </submittedName>
</protein>
<dbReference type="Gene3D" id="3.30.420.10">
    <property type="entry name" value="Ribonuclease H-like superfamily/Ribonuclease H"/>
    <property type="match status" value="1"/>
</dbReference>
<dbReference type="Proteomes" id="UP000321046">
    <property type="component" value="Unassembled WGS sequence"/>
</dbReference>
<evidence type="ECO:0000313" key="3">
    <source>
        <dbReference type="Proteomes" id="UP000321046"/>
    </source>
</evidence>
<evidence type="ECO:0000259" key="1">
    <source>
        <dbReference type="Pfam" id="PF13358"/>
    </source>
</evidence>
<sequence length="181" mass="20162">MRELNPDNVIILDETGSNLAFSRSHARSLQGKRPIGDRPCQRGQNVTVLAEIGTAGVAAHTTFDGALNGPRFIEWRKHSLCPTLKPGNVVAMDNRQVYKVADVKEAIEATGATLLYLPAYSPDYSPEELMWAWMKNWFRALEVRDCAILPLVVAPVLRALPVELFANWLRHCGWNVPAQVT</sequence>
<proteinExistence type="predicted"/>
<feature type="domain" description="Tc1-like transposase DDE" evidence="1">
    <location>
        <begin position="9"/>
        <end position="140"/>
    </location>
</feature>
<dbReference type="OrthoDB" id="5504200at2"/>
<accession>A0A5C6X966</accession>
<dbReference type="Pfam" id="PF13358">
    <property type="entry name" value="DDE_3"/>
    <property type="match status" value="1"/>
</dbReference>
<gene>
    <name evidence="2" type="ORF">FRC96_09265</name>
</gene>
<dbReference type="EMBL" id="VOSL01000043">
    <property type="protein sequence ID" value="TXD36895.1"/>
    <property type="molecule type" value="Genomic_DNA"/>
</dbReference>
<dbReference type="PANTHER" id="PTHR46564">
    <property type="entry name" value="TRANSPOSASE"/>
    <property type="match status" value="1"/>
</dbReference>
<evidence type="ECO:0000313" key="2">
    <source>
        <dbReference type="EMBL" id="TXD36895.1"/>
    </source>
</evidence>
<dbReference type="AlphaFoldDB" id="A0A5C6X966"/>
<organism evidence="2 3">
    <name type="scientific">Lujinxingia vulgaris</name>
    <dbReference type="NCBI Taxonomy" id="2600176"/>
    <lineage>
        <taxon>Bacteria</taxon>
        <taxon>Deltaproteobacteria</taxon>
        <taxon>Bradymonadales</taxon>
        <taxon>Lujinxingiaceae</taxon>
        <taxon>Lujinxingia</taxon>
    </lineage>
</organism>
<dbReference type="InterPro" id="IPR036397">
    <property type="entry name" value="RNaseH_sf"/>
</dbReference>
<dbReference type="RefSeq" id="WP_146974208.1">
    <property type="nucleotide sequence ID" value="NZ_VOSL01000043.1"/>
</dbReference>
<comment type="caution">
    <text evidence="2">The sequence shown here is derived from an EMBL/GenBank/DDBJ whole genome shotgun (WGS) entry which is preliminary data.</text>
</comment>
<dbReference type="InterPro" id="IPR038717">
    <property type="entry name" value="Tc1-like_DDE_dom"/>
</dbReference>
<dbReference type="PANTHER" id="PTHR46564:SF1">
    <property type="entry name" value="TRANSPOSASE"/>
    <property type="match status" value="1"/>
</dbReference>
<name>A0A5C6X966_9DELT</name>